<comment type="caution">
    <text evidence="3">The sequence shown here is derived from an EMBL/GenBank/DDBJ whole genome shotgun (WGS) entry which is preliminary data.</text>
</comment>
<sequence length="226" mass="24496">MDNTVLNNIQESGWVWQSVSTDIAIGPAAPRGKPGEILRNNKVYKCIFCKGTGIRHLGGTHGAKCPVCKGKTKITVTPPVVMCSFCNGRGEDQPGMALTCSVCKGKGLVHVEEPFEVCPGCHGRGRPIASKLYCSECKGKGVISIKKVRTFGHPAGTEKKVIKVVYQLERSGRNTIADRLKISTAYAEQLLASLLKKRLLSKEGRDIFTLSPGGKMYVEEKGGYIK</sequence>
<dbReference type="Gene3D" id="6.20.20.10">
    <property type="match status" value="2"/>
</dbReference>
<gene>
    <name evidence="3" type="primary">dnaJ_1</name>
    <name evidence="3" type="ORF">SCARUB_00553</name>
</gene>
<keyword evidence="1" id="KW-0479">Metal-binding</keyword>
<dbReference type="AlphaFoldDB" id="A0A1E3XHB3"/>
<feature type="zinc finger region" description="CR-type" evidence="1">
    <location>
        <begin position="70"/>
        <end position="146"/>
    </location>
</feature>
<dbReference type="GO" id="GO:0031072">
    <property type="term" value="F:heat shock protein binding"/>
    <property type="evidence" value="ECO:0007669"/>
    <property type="project" value="InterPro"/>
</dbReference>
<dbReference type="CDD" id="cd10719">
    <property type="entry name" value="DnaJ_zf"/>
    <property type="match status" value="1"/>
</dbReference>
<reference evidence="3 4" key="1">
    <citation type="submission" date="2016-07" db="EMBL/GenBank/DDBJ databases">
        <title>Draft genome of Scalindua rubra, obtained from a brine-seawater interface in the Red Sea, sheds light on salt adaptation in anammox bacteria.</title>
        <authorList>
            <person name="Speth D.R."/>
            <person name="Lagkouvardos I."/>
            <person name="Wang Y."/>
            <person name="Qian P.-Y."/>
            <person name="Dutilh B.E."/>
            <person name="Jetten M.S."/>
        </authorList>
    </citation>
    <scope>NUCLEOTIDE SEQUENCE [LARGE SCALE GENOMIC DNA]</scope>
    <source>
        <strain evidence="3">BSI-1</strain>
    </source>
</reference>
<dbReference type="PROSITE" id="PS51188">
    <property type="entry name" value="ZF_CR"/>
    <property type="match status" value="1"/>
</dbReference>
<keyword evidence="1" id="KW-0863">Zinc-finger</keyword>
<dbReference type="Proteomes" id="UP000094056">
    <property type="component" value="Unassembled WGS sequence"/>
</dbReference>
<organism evidence="3 4">
    <name type="scientific">Candidatus Scalindua rubra</name>
    <dbReference type="NCBI Taxonomy" id="1872076"/>
    <lineage>
        <taxon>Bacteria</taxon>
        <taxon>Pseudomonadati</taxon>
        <taxon>Planctomycetota</taxon>
        <taxon>Candidatus Brocadiia</taxon>
        <taxon>Candidatus Brocadiales</taxon>
        <taxon>Candidatus Scalinduaceae</taxon>
        <taxon>Candidatus Scalindua</taxon>
    </lineage>
</organism>
<protein>
    <submittedName>
        <fullName evidence="3">Chaperone protein DnaJ</fullName>
    </submittedName>
</protein>
<proteinExistence type="predicted"/>
<dbReference type="GO" id="GO:0008270">
    <property type="term" value="F:zinc ion binding"/>
    <property type="evidence" value="ECO:0007669"/>
    <property type="project" value="UniProtKB-KW"/>
</dbReference>
<feature type="domain" description="CR-type" evidence="2">
    <location>
        <begin position="70"/>
        <end position="146"/>
    </location>
</feature>
<keyword evidence="1" id="KW-0862">Zinc</keyword>
<evidence type="ECO:0000256" key="1">
    <source>
        <dbReference type="PROSITE-ProRule" id="PRU00546"/>
    </source>
</evidence>
<name>A0A1E3XHB3_9BACT</name>
<dbReference type="EMBL" id="MAYW01000009">
    <property type="protein sequence ID" value="ODS34294.1"/>
    <property type="molecule type" value="Genomic_DNA"/>
</dbReference>
<dbReference type="SUPFAM" id="SSF57938">
    <property type="entry name" value="DnaJ/Hsp40 cysteine-rich domain"/>
    <property type="match status" value="1"/>
</dbReference>
<dbReference type="InterPro" id="IPR036410">
    <property type="entry name" value="HSP_DnaJ_Cys-rich_dom_sf"/>
</dbReference>
<dbReference type="GO" id="GO:0051082">
    <property type="term" value="F:unfolded protein binding"/>
    <property type="evidence" value="ECO:0007669"/>
    <property type="project" value="InterPro"/>
</dbReference>
<accession>A0A1E3XHB3</accession>
<evidence type="ECO:0000313" key="3">
    <source>
        <dbReference type="EMBL" id="ODS34294.1"/>
    </source>
</evidence>
<evidence type="ECO:0000313" key="4">
    <source>
        <dbReference type="Proteomes" id="UP000094056"/>
    </source>
</evidence>
<evidence type="ECO:0000259" key="2">
    <source>
        <dbReference type="PROSITE" id="PS51188"/>
    </source>
</evidence>
<dbReference type="InterPro" id="IPR001305">
    <property type="entry name" value="HSP_DnaJ_Cys-rich_dom"/>
</dbReference>
<dbReference type="Pfam" id="PF00684">
    <property type="entry name" value="DnaJ_CXXCXGXG"/>
    <property type="match status" value="1"/>
</dbReference>